<protein>
    <recommendedName>
        <fullName evidence="1">YqaJ viral recombinase domain-containing protein</fullName>
    </recommendedName>
</protein>
<proteinExistence type="predicted"/>
<dbReference type="PANTHER" id="PTHR46609">
    <property type="entry name" value="EXONUCLEASE, PHAGE-TYPE/RECB, C-TERMINAL DOMAIN-CONTAINING PROTEIN"/>
    <property type="match status" value="1"/>
</dbReference>
<accession>A0A2B4RGC9</accession>
<dbReference type="Pfam" id="PF09588">
    <property type="entry name" value="YqaJ"/>
    <property type="match status" value="1"/>
</dbReference>
<dbReference type="STRING" id="50429.A0A2B4RGC9"/>
<dbReference type="SUPFAM" id="SSF52980">
    <property type="entry name" value="Restriction endonuclease-like"/>
    <property type="match status" value="1"/>
</dbReference>
<dbReference type="Proteomes" id="UP000225706">
    <property type="component" value="Unassembled WGS sequence"/>
</dbReference>
<evidence type="ECO:0000313" key="3">
    <source>
        <dbReference type="Proteomes" id="UP000225706"/>
    </source>
</evidence>
<reference evidence="3" key="1">
    <citation type="journal article" date="2017" name="bioRxiv">
        <title>Comparative analysis of the genomes of Stylophora pistillata and Acropora digitifera provides evidence for extensive differences between species of corals.</title>
        <authorList>
            <person name="Voolstra C.R."/>
            <person name="Li Y."/>
            <person name="Liew Y.J."/>
            <person name="Baumgarten S."/>
            <person name="Zoccola D."/>
            <person name="Flot J.-F."/>
            <person name="Tambutte S."/>
            <person name="Allemand D."/>
            <person name="Aranda M."/>
        </authorList>
    </citation>
    <scope>NUCLEOTIDE SEQUENCE [LARGE SCALE GENOMIC DNA]</scope>
</reference>
<gene>
    <name evidence="2" type="ORF">AWC38_SpisGene20445</name>
</gene>
<keyword evidence="3" id="KW-1185">Reference proteome</keyword>
<dbReference type="GO" id="GO:0006281">
    <property type="term" value="P:DNA repair"/>
    <property type="evidence" value="ECO:0007669"/>
    <property type="project" value="UniProtKB-ARBA"/>
</dbReference>
<dbReference type="InterPro" id="IPR011604">
    <property type="entry name" value="PDDEXK-like_dom_sf"/>
</dbReference>
<name>A0A2B4RGC9_STYPI</name>
<dbReference type="PANTHER" id="PTHR46609:SF8">
    <property type="entry name" value="YQAJ VIRAL RECOMBINASE DOMAIN-CONTAINING PROTEIN"/>
    <property type="match status" value="1"/>
</dbReference>
<feature type="domain" description="YqaJ viral recombinase" evidence="1">
    <location>
        <begin position="89"/>
        <end position="216"/>
    </location>
</feature>
<evidence type="ECO:0000259" key="1">
    <source>
        <dbReference type="Pfam" id="PF09588"/>
    </source>
</evidence>
<organism evidence="2 3">
    <name type="scientific">Stylophora pistillata</name>
    <name type="common">Smooth cauliflower coral</name>
    <dbReference type="NCBI Taxonomy" id="50429"/>
    <lineage>
        <taxon>Eukaryota</taxon>
        <taxon>Metazoa</taxon>
        <taxon>Cnidaria</taxon>
        <taxon>Anthozoa</taxon>
        <taxon>Hexacorallia</taxon>
        <taxon>Scleractinia</taxon>
        <taxon>Astrocoeniina</taxon>
        <taxon>Pocilloporidae</taxon>
        <taxon>Stylophora</taxon>
    </lineage>
</organism>
<sequence>MYKHVKEMGYPSALEFNFTVVTNLEPAVNLAQAESFDIYKINLPHQFPDLPEAVHFITNQEKFIEQLRVTHQESSDVEKGTVKRRECSEWIKHRKNRLGSSVCHTIYGRKRSFNNLAKELNQSFKPLDEMPAFQQKKLKHGIKFESVAREKYHDVMKHYLKRPITLRETGMVIPPSMFWLEGSPDGLVIDACSSSGKIGTIELRCPEEKKNHTPQEAMEDDLFYMELVDMVNQT</sequence>
<dbReference type="AlphaFoldDB" id="A0A2B4RGC9"/>
<evidence type="ECO:0000313" key="2">
    <source>
        <dbReference type="EMBL" id="PFX15325.1"/>
    </source>
</evidence>
<dbReference type="Gene3D" id="3.90.320.10">
    <property type="match status" value="1"/>
</dbReference>
<dbReference type="EMBL" id="LSMT01000660">
    <property type="protein sequence ID" value="PFX15325.1"/>
    <property type="molecule type" value="Genomic_DNA"/>
</dbReference>
<dbReference type="InterPro" id="IPR011335">
    <property type="entry name" value="Restrct_endonuc-II-like"/>
</dbReference>
<dbReference type="InterPro" id="IPR019080">
    <property type="entry name" value="YqaJ_viral_recombinase"/>
</dbReference>
<comment type="caution">
    <text evidence="2">The sequence shown here is derived from an EMBL/GenBank/DDBJ whole genome shotgun (WGS) entry which is preliminary data.</text>
</comment>
<dbReference type="InterPro" id="IPR051703">
    <property type="entry name" value="NF-kappa-B_Signaling_Reg"/>
</dbReference>